<protein>
    <submittedName>
        <fullName evidence="1">Uncharacterized protein</fullName>
    </submittedName>
</protein>
<evidence type="ECO:0000313" key="2">
    <source>
        <dbReference type="Proteomes" id="UP001201701"/>
    </source>
</evidence>
<keyword evidence="2" id="KW-1185">Reference proteome</keyword>
<evidence type="ECO:0000313" key="1">
    <source>
        <dbReference type="EMBL" id="MCG7509131.1"/>
    </source>
</evidence>
<reference evidence="1 2" key="1">
    <citation type="submission" date="2022-02" db="EMBL/GenBank/DDBJ databases">
        <title>Draft genome sequence of Mezorhizobium retamae strain IRAMC:0171 isolated from Retama raetam nodules.</title>
        <authorList>
            <person name="Bengaied R."/>
            <person name="Sbissi I."/>
            <person name="Huber K."/>
            <person name="Ghodbane F."/>
            <person name="Nouioui I."/>
            <person name="Tarhouni M."/>
            <person name="Gtari M."/>
        </authorList>
    </citation>
    <scope>NUCLEOTIDE SEQUENCE [LARGE SCALE GENOMIC DNA]</scope>
    <source>
        <strain evidence="1 2">IRAMC:0171</strain>
    </source>
</reference>
<sequence length="191" mass="21445">MRCVSMPVMDGIYRVADRSGMTTMAEKGEPQVRFVDSGNRGPLIFFEPRLLHRRFHGTSFEVLPTAPPGFARRRSFLEPAERLRVTMALETMFPQAGAPSALLPQPRRPPSFSRLHGNAETTPAACFAKLLSAGAGFWNSFRQGVLEMDRWLPTIGLPRRPGAFPSFRIGPVCSQRRFRDRRQGCRSIGLK</sequence>
<name>A0ABS9QNV8_9HYPH</name>
<dbReference type="RefSeq" id="WP_239370627.1">
    <property type="nucleotide sequence ID" value="NZ_JAKREW010000072.1"/>
</dbReference>
<comment type="caution">
    <text evidence="1">The sequence shown here is derived from an EMBL/GenBank/DDBJ whole genome shotgun (WGS) entry which is preliminary data.</text>
</comment>
<proteinExistence type="predicted"/>
<gene>
    <name evidence="1" type="ORF">L4923_29270</name>
</gene>
<dbReference type="EMBL" id="JAKREW010000072">
    <property type="protein sequence ID" value="MCG7509131.1"/>
    <property type="molecule type" value="Genomic_DNA"/>
</dbReference>
<accession>A0ABS9QNV8</accession>
<organism evidence="1 2">
    <name type="scientific">Mesorhizobium retamae</name>
    <dbReference type="NCBI Taxonomy" id="2912854"/>
    <lineage>
        <taxon>Bacteria</taxon>
        <taxon>Pseudomonadati</taxon>
        <taxon>Pseudomonadota</taxon>
        <taxon>Alphaproteobacteria</taxon>
        <taxon>Hyphomicrobiales</taxon>
        <taxon>Phyllobacteriaceae</taxon>
        <taxon>Mesorhizobium</taxon>
    </lineage>
</organism>
<dbReference type="Proteomes" id="UP001201701">
    <property type="component" value="Unassembled WGS sequence"/>
</dbReference>